<dbReference type="AlphaFoldDB" id="A0A095L5N3"/>
<evidence type="ECO:0000256" key="1">
    <source>
        <dbReference type="SAM" id="MobiDB-lite"/>
    </source>
</evidence>
<reference evidence="2 3" key="1">
    <citation type="submission" date="2014-08" db="EMBL/GenBank/DDBJ databases">
        <authorList>
            <person name="Bunnell A."/>
            <person name="Chain P.S."/>
            <person name="Chertkov O."/>
            <person name="Currie B.J."/>
            <person name="Daligault H.E."/>
            <person name="Davenport K.W."/>
            <person name="Davis C."/>
            <person name="Gleasner C.D."/>
            <person name="Johnson S.L."/>
            <person name="Kaestli M."/>
            <person name="Koren S."/>
            <person name="Kunde Y.A."/>
            <person name="Mayo M."/>
            <person name="McMurry K.K."/>
            <person name="Price E.P."/>
            <person name="Reitenga K.G."/>
            <person name="Robison R."/>
            <person name="Rosovitz M.J."/>
            <person name="Sarovich D.S."/>
            <person name="Teshima H."/>
        </authorList>
    </citation>
    <scope>NUCLEOTIDE SEQUENCE [LARGE SCALE GENOMIC DNA]</scope>
    <source>
        <strain evidence="2 3">MSHR44</strain>
    </source>
</reference>
<feature type="compositionally biased region" description="Pro residues" evidence="1">
    <location>
        <begin position="10"/>
        <end position="22"/>
    </location>
</feature>
<dbReference type="RefSeq" id="WP_004523334.1">
    <property type="nucleotide sequence ID" value="NZ_AP028072.1"/>
</dbReference>
<evidence type="ECO:0000313" key="2">
    <source>
        <dbReference type="EMBL" id="KGX16334.1"/>
    </source>
</evidence>
<evidence type="ECO:0000313" key="3">
    <source>
        <dbReference type="Proteomes" id="UP000030475"/>
    </source>
</evidence>
<proteinExistence type="predicted"/>
<dbReference type="EMBL" id="JQIM01000008">
    <property type="protein sequence ID" value="KGX16334.1"/>
    <property type="molecule type" value="Genomic_DNA"/>
</dbReference>
<accession>A0A095L5N3</accession>
<organism evidence="2 3">
    <name type="scientific">Burkholderia pseudomallei</name>
    <name type="common">Pseudomonas pseudomallei</name>
    <dbReference type="NCBI Taxonomy" id="28450"/>
    <lineage>
        <taxon>Bacteria</taxon>
        <taxon>Pseudomonadati</taxon>
        <taxon>Pseudomonadota</taxon>
        <taxon>Betaproteobacteria</taxon>
        <taxon>Burkholderiales</taxon>
        <taxon>Burkholderiaceae</taxon>
        <taxon>Burkholderia</taxon>
        <taxon>pseudomallei group</taxon>
    </lineage>
</organism>
<protein>
    <submittedName>
        <fullName evidence="2">Exported domain protein</fullName>
    </submittedName>
</protein>
<sequence length="89" mass="9960">MHPDVLFHRPYPPIPDPEYVPPDPDEDDDNPVDPPEPYRHPEGDPPPPEPPVHARLAPRGRRGGRLTAAACVCRRTLAHLRGDGRVHCE</sequence>
<gene>
    <name evidence="2" type="ORF">Y036_5274</name>
</gene>
<feature type="region of interest" description="Disordered" evidence="1">
    <location>
        <begin position="1"/>
        <end position="65"/>
    </location>
</feature>
<dbReference type="Proteomes" id="UP000030475">
    <property type="component" value="Unassembled WGS sequence"/>
</dbReference>
<dbReference type="GeneID" id="93064471"/>
<dbReference type="KEGG" id="but:X994_4827"/>
<name>A0A095L5N3_BURPE</name>
<comment type="caution">
    <text evidence="2">The sequence shown here is derived from an EMBL/GenBank/DDBJ whole genome shotgun (WGS) entry which is preliminary data.</text>
</comment>